<dbReference type="AlphaFoldDB" id="A0A1R0H7N9"/>
<feature type="compositionally biased region" description="Polar residues" evidence="1">
    <location>
        <begin position="740"/>
        <end position="751"/>
    </location>
</feature>
<dbReference type="OrthoDB" id="5646098at2759"/>
<feature type="region of interest" description="Disordered" evidence="1">
    <location>
        <begin position="237"/>
        <end position="275"/>
    </location>
</feature>
<feature type="compositionally biased region" description="Polar residues" evidence="1">
    <location>
        <begin position="252"/>
        <end position="275"/>
    </location>
</feature>
<sequence>MFNFGFGNVFLSRKERKGLKNTTSPKLAVKPQTRNLKARKKPSAYHKIKSKCLILGCAHNHKLIKPTTHRKESKKTFKEYYKDQNESLPSQKSFGSKNTTITLGNKPILKKVDTNNWPVRAENSNNCSENSHSTIKFKKIAPGNKNLAGNNQIYQSTSTIQNESTNPAIQKTPVLKPNVRILPRLDTKVLENTLYQSKNEYPLNPKKISTELISTSFENLLKAAHYSNSFFLFADSSTPTNSDQTKCDSKSINRQTRSTNSNLSPTLYKNDTVSADPNPPFKNSTLINTNIIDFMANEFLDIVPNPNSYQNDRAVISALTDISSTKKNEIFLNIQPSTLKDYITPRATRSNPQKIDGRRKASLSIPYTRDCVPKSVPFKSSIRKNNPVYYPNSYYSCISKSNLADNFVDFNEYRKINQKDCTNTPTRTDKVQRESPRINVLPNSMSKTIDLTRHERNTTNGFSDLETIGLRKKVSNYNLEPQYFSESVSTITDDEITELLPTLISRENTSNSIYTTKSTSLPSSANFASASCDVYRRKSIQSTSRNRIHENDAFRNKVMEPSPNPHTINRFKFRKFGIYDKINTGSSSNHFRSTREYNEFMASSVFNNVDSTNFDEVIGDSKEEGTRPKNFNNRVDEIINFTSRCDQPHNSDFRDSFRNNQNLELGNTTSSSTKYPRAKNSRSYSEIHHYCANGAQTARKRRAYSLGNIRHNAYNNPGLEAKDSSTNPNISIPKYPDNNYFASSDSRNSSDTETDSETEFKKKYCYHKFLIKLVSSKNKLYNNRWPSNSRNRSLFNRMSNSSHETSPVIDGISCGSSSSNESEHTNHALESQTSHRPINPLENNHHFSSDLPQEFNFSNTMIDKSVSGRYLEYRENCFYLNGNFKVIYSPRKFEYFKPDMVTEARRAANLHYKSFSSGLDYAISPYSQEYTCFRSKR</sequence>
<reference evidence="2 3" key="1">
    <citation type="journal article" date="2016" name="Mol. Biol. Evol.">
        <title>Genome-Wide Survey of Gut Fungi (Harpellales) Reveals the First Horizontally Transferred Ubiquitin Gene from a Mosquito Host.</title>
        <authorList>
            <person name="Wang Y."/>
            <person name="White M.M."/>
            <person name="Kvist S."/>
            <person name="Moncalvo J.M."/>
        </authorList>
    </citation>
    <scope>NUCLEOTIDE SEQUENCE [LARGE SCALE GENOMIC DNA]</scope>
    <source>
        <strain evidence="2 3">ALG-7-W6</strain>
    </source>
</reference>
<gene>
    <name evidence="2" type="ORF">AYI68_g621</name>
</gene>
<dbReference type="EMBL" id="LSSL01000195">
    <property type="protein sequence ID" value="OLY85195.1"/>
    <property type="molecule type" value="Genomic_DNA"/>
</dbReference>
<comment type="caution">
    <text evidence="2">The sequence shown here is derived from an EMBL/GenBank/DDBJ whole genome shotgun (WGS) entry which is preliminary data.</text>
</comment>
<proteinExistence type="predicted"/>
<evidence type="ECO:0000313" key="3">
    <source>
        <dbReference type="Proteomes" id="UP000187455"/>
    </source>
</evidence>
<organism evidence="2 3">
    <name type="scientific">Smittium mucronatum</name>
    <dbReference type="NCBI Taxonomy" id="133383"/>
    <lineage>
        <taxon>Eukaryota</taxon>
        <taxon>Fungi</taxon>
        <taxon>Fungi incertae sedis</taxon>
        <taxon>Zoopagomycota</taxon>
        <taxon>Kickxellomycotina</taxon>
        <taxon>Harpellomycetes</taxon>
        <taxon>Harpellales</taxon>
        <taxon>Legeriomycetaceae</taxon>
        <taxon>Smittium</taxon>
    </lineage>
</organism>
<feature type="region of interest" description="Disordered" evidence="1">
    <location>
        <begin position="791"/>
        <end position="845"/>
    </location>
</feature>
<accession>A0A1R0H7N9</accession>
<evidence type="ECO:0000256" key="1">
    <source>
        <dbReference type="SAM" id="MobiDB-lite"/>
    </source>
</evidence>
<feature type="region of interest" description="Disordered" evidence="1">
    <location>
        <begin position="715"/>
        <end position="757"/>
    </location>
</feature>
<feature type="compositionally biased region" description="Polar residues" evidence="1">
    <location>
        <begin position="658"/>
        <end position="674"/>
    </location>
</feature>
<keyword evidence="3" id="KW-1185">Reference proteome</keyword>
<feature type="compositionally biased region" description="Polar residues" evidence="1">
    <location>
        <begin position="794"/>
        <end position="805"/>
    </location>
</feature>
<name>A0A1R0H7N9_9FUNG</name>
<feature type="region of interest" description="Disordered" evidence="1">
    <location>
        <begin position="649"/>
        <end position="679"/>
    </location>
</feature>
<dbReference type="Proteomes" id="UP000187455">
    <property type="component" value="Unassembled WGS sequence"/>
</dbReference>
<protein>
    <submittedName>
        <fullName evidence="2">Uncharacterized protein</fullName>
    </submittedName>
</protein>
<evidence type="ECO:0000313" key="2">
    <source>
        <dbReference type="EMBL" id="OLY85195.1"/>
    </source>
</evidence>